<evidence type="ECO:0000313" key="1">
    <source>
        <dbReference type="EMBL" id="KAE8038371.1"/>
    </source>
</evidence>
<gene>
    <name evidence="1" type="ORF">FH972_010891</name>
</gene>
<reference evidence="1 2" key="1">
    <citation type="submission" date="2019-06" db="EMBL/GenBank/DDBJ databases">
        <title>A chromosomal-level reference genome of Carpinus fangiana (Coryloideae, Betulaceae).</title>
        <authorList>
            <person name="Yang X."/>
            <person name="Wang Z."/>
            <person name="Zhang L."/>
            <person name="Hao G."/>
            <person name="Liu J."/>
            <person name="Yang Y."/>
        </authorList>
    </citation>
    <scope>NUCLEOTIDE SEQUENCE [LARGE SCALE GENOMIC DNA]</scope>
    <source>
        <strain evidence="1">Cfa_2016G</strain>
        <tissue evidence="1">Leaf</tissue>
    </source>
</reference>
<dbReference type="EMBL" id="CM017324">
    <property type="protein sequence ID" value="KAE8038371.1"/>
    <property type="molecule type" value="Genomic_DNA"/>
</dbReference>
<sequence length="53" mass="6134">MEMKKLLGNGLQEKDLEPPPNIREVHSLVFHKNASDNKDLLIISLCQYKIPQF</sequence>
<keyword evidence="2" id="KW-1185">Reference proteome</keyword>
<proteinExistence type="predicted"/>
<organism evidence="1 2">
    <name type="scientific">Carpinus fangiana</name>
    <dbReference type="NCBI Taxonomy" id="176857"/>
    <lineage>
        <taxon>Eukaryota</taxon>
        <taxon>Viridiplantae</taxon>
        <taxon>Streptophyta</taxon>
        <taxon>Embryophyta</taxon>
        <taxon>Tracheophyta</taxon>
        <taxon>Spermatophyta</taxon>
        <taxon>Magnoliopsida</taxon>
        <taxon>eudicotyledons</taxon>
        <taxon>Gunneridae</taxon>
        <taxon>Pentapetalae</taxon>
        <taxon>rosids</taxon>
        <taxon>fabids</taxon>
        <taxon>Fagales</taxon>
        <taxon>Betulaceae</taxon>
        <taxon>Carpinus</taxon>
    </lineage>
</organism>
<dbReference type="AlphaFoldDB" id="A0A660KRH5"/>
<dbReference type="Proteomes" id="UP000327013">
    <property type="component" value="Chromosome 4"/>
</dbReference>
<name>A0A660KRH5_9ROSI</name>
<accession>A0A660KRH5</accession>
<protein>
    <submittedName>
        <fullName evidence="1">Uncharacterized protein</fullName>
    </submittedName>
</protein>
<evidence type="ECO:0000313" key="2">
    <source>
        <dbReference type="Proteomes" id="UP000327013"/>
    </source>
</evidence>
<dbReference type="OrthoDB" id="1571544at2759"/>